<feature type="compositionally biased region" description="Basic and acidic residues" evidence="8">
    <location>
        <begin position="42"/>
        <end position="66"/>
    </location>
</feature>
<sequence length="1995" mass="225062">MSAPAPAKPSGIKPPTTRLARPSVTSKPASNGSSGENVSRLSSEDLPKKKTDRNEGLDDGDLDRVSDLPSLPGSRKTSKDMMRKLSDGSGSAVDPEYELARRLSEAGIRRMSDANLILTTDTDSFIIGQNVYVNGIKPGKIQFIGETKFAPGEWAGIVLDDLSGKNDGSVGGVRYFQCQPKKGVFSRLGRLTRQPLDAIQLAALQSQQSQPPAASENGDESVAGSASTNGANGTSSALPAAAPSTSVVSVQSIGDLRLGDRVIVTSSQGSKAGILRYLGTAEFAAGQWAGVELDDPLGKNDGAVAGTRYFDCQQHYGLFAPIHKVSRSPANHMRRTSGVMNTSMSSSLSQPRAGGPSRTGTRRDSESASVTSVATSRASTAISRVRSTINNPRLGVNSLTSKHSPTHQANLQKTSRPSVGGSAHTHQDLLRERDQHIEQLMKEREMERSEVTRAAAQADEAEHQLAVLQRRYNLEKGEFTAKIAELERLLLAAESIRSSQGAQIDDLQFRLEEETILRGEIEAQQKGLDDKEKEWARQVEQLETEAQRCFEAEELAARYKDELDALLANSQQQESSTSENDQSNGRIRQLEASVQVKENELTQLKNSMQELAKSLETEQTKNNDSEKRFQALEGELQIARTLLGEAKNTVETEWKSKAEILERQNAENQEQLAKLNEEKMRFETQLNEAQASLSRSQDADILESRELKAKLEEMMRQYAASQEQVLKLNEEKSQLELRLTDSLAASNQTRHTAETEVNELKVKLDELERQAAKSEEELFSLDEEKVQLELQLANAQAAIAQSEEAKRVEVESNKQMLEEITKRTETLERLGTESSERLKQVEEEKIKLNTELQKALSLLEELKETAKTETDTSRFEFEELKAQYDALEVQRTEIQIQLANIQEEKNKSEEERVKLDAELQSVKVLLAESKGAATTEIEETKNEFAEIKIKCGTLERQLEEVKTELENIQREKLKSDEEKAKLEAELKTVHLSLSEYEEATKAEVEKKRVEYEDLKGKCETLERQHAEVKVLLSNFQEAKIKTDEEKSRLDAELKMAQLSLSESIKAAATEAEKNKCAFEELKAQCEILKLKESEMGTQLANLIEEKSKTELELRKKYEEQNEVWLKKFDDLERQKATNEQRLTQIDEEKSRLETELLRLSSKSSDTSQDLTRLHGELMVARQTSADWQSQASKVELEKTSLEQLNSTFSFDLQNSKKEITELISVKTELELQLANLKEEKNQSEMALQKLRKEEVESWKKKVDDFENQKAANDQRLAQLDEEKSRLESELLQLSSVSSNTSQDLTRLQGELIAANQTLVESQHQVSKLELEKSNLEQINTTLCSDLQNREERILELSLAKIELERQIKEETQNLKDSQAQYEKDKSEWDRLSKELCENVQSQTEEITTLTASLDELKTQLQNTNESLAEMKAQSLNAKAEWEKSNGALLSDLTSKEKHVTDLISANEKYESELNIAKEECGRMKQLLQTLEAHLQESLGGMAELQKSIAVLELEKSSWQAEKLRLEESMVQFETRLSNLSSEKEESDRTIQERDNRLAKLTEEVTLLQHKFTAHIAELEQKLKENRKTEETEQELQAALVEARARADEIQTALEESQKNEKELLKVREQLISANKLHEEFVEQSKKEQNELKQRVEDIAAAKESMQLRELKLQEELTLLKRQVDEQTSRLKGQLDDTKKEAEIARQLFQDLEDANNRIKEMQSNLEENDQKLTELQEVSLQVKSLEDKLALKTIELKEEMEDRDKAEDRVLRLTECLAVKEKELEALRLEAGSLKKSTTEVSHLLTAFSTVDREKKQLEAKVVELQVAAAAASRGAGADAVDTDVRIKKLMEDYEYKEQEIKFLNSVIVDMQRKVEDLSVKLEISHATLLGQNALTPENNRNGVKSEAKAPRLFCDICDLFDLHDTEDCPTQASEDFEISPPFLNQRPSSTFNQNSPNHNQHSHHGGTRGATRPYCDNCEVFGHLTEDCIEEATF</sequence>
<dbReference type="PROSITE" id="PS50245">
    <property type="entry name" value="CAP_GLY_2"/>
    <property type="match status" value="2"/>
</dbReference>
<feature type="compositionally biased region" description="Polar residues" evidence="8">
    <location>
        <begin position="338"/>
        <end position="350"/>
    </location>
</feature>
<organism evidence="10 11">
    <name type="scientific">Daphnia magna</name>
    <dbReference type="NCBI Taxonomy" id="35525"/>
    <lineage>
        <taxon>Eukaryota</taxon>
        <taxon>Metazoa</taxon>
        <taxon>Ecdysozoa</taxon>
        <taxon>Arthropoda</taxon>
        <taxon>Crustacea</taxon>
        <taxon>Branchiopoda</taxon>
        <taxon>Diplostraca</taxon>
        <taxon>Cladocera</taxon>
        <taxon>Anomopoda</taxon>
        <taxon>Daphniidae</taxon>
        <taxon>Daphnia</taxon>
    </lineage>
</organism>
<dbReference type="PANTHER" id="PTHR18916:SF82">
    <property type="entry name" value="CAP-GLY DOMAIN-CONTAINING PROTEIN"/>
    <property type="match status" value="1"/>
</dbReference>
<evidence type="ECO:0000259" key="9">
    <source>
        <dbReference type="PROSITE" id="PS50245"/>
    </source>
</evidence>
<dbReference type="SUPFAM" id="SSF74924">
    <property type="entry name" value="Cap-Gly domain"/>
    <property type="match status" value="2"/>
</dbReference>
<feature type="compositionally biased region" description="Polar residues" evidence="8">
    <location>
        <begin position="23"/>
        <end position="41"/>
    </location>
</feature>
<dbReference type="Pfam" id="PF01302">
    <property type="entry name" value="CAP_GLY"/>
    <property type="match status" value="2"/>
</dbReference>
<feature type="coiled-coil region" evidence="7">
    <location>
        <begin position="525"/>
        <end position="1038"/>
    </location>
</feature>
<feature type="region of interest" description="Disordered" evidence="8">
    <location>
        <begin position="1"/>
        <end position="95"/>
    </location>
</feature>
<evidence type="ECO:0000256" key="4">
    <source>
        <dbReference type="ARBA" id="ARBA00022737"/>
    </source>
</evidence>
<reference evidence="10 11" key="1">
    <citation type="journal article" date="2023" name="Nucleic Acids Res.">
        <title>The hologenome of Daphnia magna reveals possible DNA methylation and microbiome-mediated evolution of the host genome.</title>
        <authorList>
            <person name="Chaturvedi A."/>
            <person name="Li X."/>
            <person name="Dhandapani V."/>
            <person name="Marshall H."/>
            <person name="Kissane S."/>
            <person name="Cuenca-Cambronero M."/>
            <person name="Asole G."/>
            <person name="Calvet F."/>
            <person name="Ruiz-Romero M."/>
            <person name="Marangio P."/>
            <person name="Guigo R."/>
            <person name="Rago D."/>
            <person name="Mirbahai L."/>
            <person name="Eastwood N."/>
            <person name="Colbourne J.K."/>
            <person name="Zhou J."/>
            <person name="Mallon E."/>
            <person name="Orsini L."/>
        </authorList>
    </citation>
    <scope>NUCLEOTIDE SEQUENCE [LARGE SCALE GENOMIC DNA]</scope>
    <source>
        <strain evidence="10">LRV0_1</strain>
    </source>
</reference>
<evidence type="ECO:0000256" key="7">
    <source>
        <dbReference type="SAM" id="Coils"/>
    </source>
</evidence>
<keyword evidence="4" id="KW-0677">Repeat</keyword>
<feature type="compositionally biased region" description="Polar residues" evidence="8">
    <location>
        <begin position="397"/>
        <end position="417"/>
    </location>
</feature>
<keyword evidence="5 7" id="KW-0175">Coiled coil</keyword>
<feature type="compositionally biased region" description="Basic and acidic residues" evidence="8">
    <location>
        <begin position="77"/>
        <end position="86"/>
    </location>
</feature>
<feature type="coiled-coil region" evidence="7">
    <location>
        <begin position="437"/>
        <end position="478"/>
    </location>
</feature>
<evidence type="ECO:0000256" key="2">
    <source>
        <dbReference type="ARBA" id="ARBA00022490"/>
    </source>
</evidence>
<evidence type="ECO:0000313" key="10">
    <source>
        <dbReference type="EMBL" id="KAK4004726.1"/>
    </source>
</evidence>
<feature type="compositionally biased region" description="Low complexity" evidence="8">
    <location>
        <begin position="367"/>
        <end position="388"/>
    </location>
</feature>
<dbReference type="EMBL" id="JAOYFB010000001">
    <property type="protein sequence ID" value="KAK4004726.1"/>
    <property type="molecule type" value="Genomic_DNA"/>
</dbReference>
<dbReference type="InterPro" id="IPR032108">
    <property type="entry name" value="CLIP1_ZNF"/>
</dbReference>
<evidence type="ECO:0000313" key="11">
    <source>
        <dbReference type="Proteomes" id="UP001234178"/>
    </source>
</evidence>
<dbReference type="PANTHER" id="PTHR18916">
    <property type="entry name" value="DYNACTIN 1-RELATED MICROTUBULE-BINDING"/>
    <property type="match status" value="1"/>
</dbReference>
<dbReference type="SMART" id="SM01052">
    <property type="entry name" value="CAP_GLY"/>
    <property type="match status" value="2"/>
</dbReference>
<feature type="region of interest" description="Disordered" evidence="8">
    <location>
        <begin position="1932"/>
        <end position="1970"/>
    </location>
</feature>
<keyword evidence="2" id="KW-0963">Cytoplasm</keyword>
<name>A0ABQ9YVS2_9CRUS</name>
<feature type="compositionally biased region" description="Polar residues" evidence="8">
    <location>
        <begin position="224"/>
        <end position="233"/>
    </location>
</feature>
<dbReference type="Pfam" id="PF16641">
    <property type="entry name" value="CLIP1_ZNF"/>
    <property type="match status" value="2"/>
</dbReference>
<evidence type="ECO:0000256" key="8">
    <source>
        <dbReference type="SAM" id="MobiDB-lite"/>
    </source>
</evidence>
<proteinExistence type="predicted"/>
<dbReference type="InterPro" id="IPR036859">
    <property type="entry name" value="CAP-Gly_dom_sf"/>
</dbReference>
<keyword evidence="6" id="KW-0206">Cytoskeleton</keyword>
<feature type="coiled-coil region" evidence="7">
    <location>
        <begin position="1212"/>
        <end position="1797"/>
    </location>
</feature>
<keyword evidence="11" id="KW-1185">Reference proteome</keyword>
<comment type="subcellular location">
    <subcellularLocation>
        <location evidence="1">Cytoplasm</location>
        <location evidence="1">Cytoskeleton</location>
    </subcellularLocation>
</comment>
<feature type="coiled-coil region" evidence="7">
    <location>
        <begin position="1099"/>
        <end position="1162"/>
    </location>
</feature>
<dbReference type="InterPro" id="IPR000938">
    <property type="entry name" value="CAP-Gly_domain"/>
</dbReference>
<protein>
    <recommendedName>
        <fullName evidence="9">CAP-Gly domain-containing protein</fullName>
    </recommendedName>
</protein>
<dbReference type="PROSITE" id="PS00845">
    <property type="entry name" value="CAP_GLY_1"/>
    <property type="match status" value="2"/>
</dbReference>
<accession>A0ABQ9YVS2</accession>
<gene>
    <name evidence="10" type="ORF">OUZ56_006452</name>
</gene>
<dbReference type="Proteomes" id="UP001234178">
    <property type="component" value="Unassembled WGS sequence"/>
</dbReference>
<feature type="region of interest" description="Disordered" evidence="8">
    <location>
        <begin position="329"/>
        <end position="430"/>
    </location>
</feature>
<feature type="domain" description="CAP-Gly" evidence="9">
    <location>
        <begin position="145"/>
        <end position="187"/>
    </location>
</feature>
<evidence type="ECO:0000256" key="5">
    <source>
        <dbReference type="ARBA" id="ARBA00023054"/>
    </source>
</evidence>
<feature type="compositionally biased region" description="Low complexity" evidence="8">
    <location>
        <begin position="205"/>
        <end position="215"/>
    </location>
</feature>
<evidence type="ECO:0000256" key="3">
    <source>
        <dbReference type="ARBA" id="ARBA00022701"/>
    </source>
</evidence>
<feature type="region of interest" description="Disordered" evidence="8">
    <location>
        <begin position="205"/>
        <end position="241"/>
    </location>
</feature>
<keyword evidence="3" id="KW-0493">Microtubule</keyword>
<feature type="domain" description="CAP-Gly" evidence="9">
    <location>
        <begin position="279"/>
        <end position="321"/>
    </location>
</feature>
<evidence type="ECO:0000256" key="6">
    <source>
        <dbReference type="ARBA" id="ARBA00023212"/>
    </source>
</evidence>
<evidence type="ECO:0000256" key="1">
    <source>
        <dbReference type="ARBA" id="ARBA00004245"/>
    </source>
</evidence>
<dbReference type="Gene3D" id="2.30.30.190">
    <property type="entry name" value="CAP Gly-rich-like domain"/>
    <property type="match status" value="2"/>
</dbReference>
<comment type="caution">
    <text evidence="10">The sequence shown here is derived from an EMBL/GenBank/DDBJ whole genome shotgun (WGS) entry which is preliminary data.</text>
</comment>